<dbReference type="InterPro" id="IPR012640">
    <property type="entry name" value="Membr_lipoprot_lipid_attach_CS"/>
</dbReference>
<dbReference type="RefSeq" id="WP_209530639.1">
    <property type="nucleotide sequence ID" value="NZ_JAEEGA010000013.1"/>
</dbReference>
<evidence type="ECO:0000313" key="4">
    <source>
        <dbReference type="Proteomes" id="UP000674938"/>
    </source>
</evidence>
<dbReference type="EMBL" id="JAEEGA010000013">
    <property type="protein sequence ID" value="MBP1042924.1"/>
    <property type="molecule type" value="Genomic_DNA"/>
</dbReference>
<accession>A0A940PDH6</accession>
<dbReference type="Pfam" id="PF08139">
    <property type="entry name" value="LPAM_1"/>
    <property type="match status" value="1"/>
</dbReference>
<feature type="chain" id="PRO_5037691285" evidence="2">
    <location>
        <begin position="21"/>
        <end position="57"/>
    </location>
</feature>
<feature type="signal peptide" evidence="2">
    <location>
        <begin position="1"/>
        <end position="20"/>
    </location>
</feature>
<dbReference type="Proteomes" id="UP000674938">
    <property type="component" value="Unassembled WGS sequence"/>
</dbReference>
<gene>
    <name evidence="3" type="ORF">I6N95_18065</name>
</gene>
<organism evidence="3 4">
    <name type="scientific">Vagococcus allomyrinae</name>
    <dbReference type="NCBI Taxonomy" id="2794353"/>
    <lineage>
        <taxon>Bacteria</taxon>
        <taxon>Bacillati</taxon>
        <taxon>Bacillota</taxon>
        <taxon>Bacilli</taxon>
        <taxon>Lactobacillales</taxon>
        <taxon>Enterococcaceae</taxon>
        <taxon>Vagococcus</taxon>
    </lineage>
</organism>
<evidence type="ECO:0000256" key="1">
    <source>
        <dbReference type="ARBA" id="ARBA00022729"/>
    </source>
</evidence>
<keyword evidence="1 2" id="KW-0732">Signal</keyword>
<reference evidence="3" key="1">
    <citation type="submission" date="2020-12" db="EMBL/GenBank/DDBJ databases">
        <title>Vagococcus allomyrinae sp. nov. and Enterococcus lavae sp. nov., isolated from the larvae of Allomyrina dichotoma.</title>
        <authorList>
            <person name="Lee S.D."/>
        </authorList>
    </citation>
    <scope>NUCLEOTIDE SEQUENCE</scope>
    <source>
        <strain evidence="3">BWB3-3</strain>
    </source>
</reference>
<sequence length="57" mass="6431">MKKIITCFLFLLVLTGCSYTIEKTISTTDNPFSDKQIEDAMAVIETEFKTHASKGDR</sequence>
<name>A0A940PDH6_9ENTE</name>
<evidence type="ECO:0000313" key="3">
    <source>
        <dbReference type="EMBL" id="MBP1042924.1"/>
    </source>
</evidence>
<keyword evidence="4" id="KW-1185">Reference proteome</keyword>
<dbReference type="PROSITE" id="PS51257">
    <property type="entry name" value="PROKAR_LIPOPROTEIN"/>
    <property type="match status" value="1"/>
</dbReference>
<keyword evidence="3" id="KW-0449">Lipoprotein</keyword>
<protein>
    <submittedName>
        <fullName evidence="3">Membrane lipoprotein lipid attachment site-containing protein</fullName>
    </submittedName>
</protein>
<proteinExistence type="predicted"/>
<evidence type="ECO:0000256" key="2">
    <source>
        <dbReference type="SAM" id="SignalP"/>
    </source>
</evidence>
<comment type="caution">
    <text evidence="3">The sequence shown here is derived from an EMBL/GenBank/DDBJ whole genome shotgun (WGS) entry which is preliminary data.</text>
</comment>
<dbReference type="AlphaFoldDB" id="A0A940PDH6"/>